<protein>
    <submittedName>
        <fullName evidence="1">Uncharacterized protein</fullName>
    </submittedName>
</protein>
<name>A0A2P2PUD5_RHIMU</name>
<accession>A0A2P2PUD5</accession>
<evidence type="ECO:0000313" key="1">
    <source>
        <dbReference type="EMBL" id="MBX58348.1"/>
    </source>
</evidence>
<sequence>MLHLKVYILG</sequence>
<proteinExistence type="predicted"/>
<dbReference type="EMBL" id="GGEC01077864">
    <property type="protein sequence ID" value="MBX58348.1"/>
    <property type="molecule type" value="Transcribed_RNA"/>
</dbReference>
<organism evidence="1">
    <name type="scientific">Rhizophora mucronata</name>
    <name type="common">Asiatic mangrove</name>
    <dbReference type="NCBI Taxonomy" id="61149"/>
    <lineage>
        <taxon>Eukaryota</taxon>
        <taxon>Viridiplantae</taxon>
        <taxon>Streptophyta</taxon>
        <taxon>Embryophyta</taxon>
        <taxon>Tracheophyta</taxon>
        <taxon>Spermatophyta</taxon>
        <taxon>Magnoliopsida</taxon>
        <taxon>eudicotyledons</taxon>
        <taxon>Gunneridae</taxon>
        <taxon>Pentapetalae</taxon>
        <taxon>rosids</taxon>
        <taxon>fabids</taxon>
        <taxon>Malpighiales</taxon>
        <taxon>Rhizophoraceae</taxon>
        <taxon>Rhizophora</taxon>
    </lineage>
</organism>
<reference evidence="1" key="1">
    <citation type="submission" date="2018-02" db="EMBL/GenBank/DDBJ databases">
        <title>Rhizophora mucronata_Transcriptome.</title>
        <authorList>
            <person name="Meera S.P."/>
            <person name="Sreeshan A."/>
            <person name="Augustine A."/>
        </authorList>
    </citation>
    <scope>NUCLEOTIDE SEQUENCE</scope>
    <source>
        <tissue evidence="1">Leaf</tissue>
    </source>
</reference>